<dbReference type="PIRSF" id="PIRSF036893">
    <property type="entry name" value="Lipocalin_ApoD"/>
    <property type="match status" value="1"/>
</dbReference>
<name>A0ABS7Z3X5_9SPHI</name>
<comment type="similarity">
    <text evidence="1 2">Belongs to the calycin superfamily. Lipocalin family.</text>
</comment>
<comment type="caution">
    <text evidence="4">The sequence shown here is derived from an EMBL/GenBank/DDBJ whole genome shotgun (WGS) entry which is preliminary data.</text>
</comment>
<dbReference type="SUPFAM" id="SSF50814">
    <property type="entry name" value="Lipocalins"/>
    <property type="match status" value="1"/>
</dbReference>
<feature type="domain" description="Lipocalin/cytosolic fatty-acid binding" evidence="3">
    <location>
        <begin position="37"/>
        <end position="176"/>
    </location>
</feature>
<accession>A0ABS7Z3X5</accession>
<keyword evidence="5" id="KW-1185">Reference proteome</keyword>
<gene>
    <name evidence="4" type="ORF">IPZ78_06880</name>
</gene>
<reference evidence="4" key="1">
    <citation type="submission" date="2020-10" db="EMBL/GenBank/DDBJ databases">
        <authorList>
            <person name="Lu T."/>
            <person name="Wang Q."/>
            <person name="Han X."/>
        </authorList>
    </citation>
    <scope>NUCLEOTIDE SEQUENCE</scope>
    <source>
        <strain evidence="4">WQ 366</strain>
    </source>
</reference>
<evidence type="ECO:0000313" key="4">
    <source>
        <dbReference type="EMBL" id="MCA5004876.1"/>
    </source>
</evidence>
<evidence type="ECO:0000259" key="3">
    <source>
        <dbReference type="Pfam" id="PF08212"/>
    </source>
</evidence>
<dbReference type="Proteomes" id="UP001165302">
    <property type="component" value="Unassembled WGS sequence"/>
</dbReference>
<dbReference type="PRINTS" id="PR01171">
    <property type="entry name" value="BCTLIPOCALIN"/>
</dbReference>
<dbReference type="PANTHER" id="PTHR10612">
    <property type="entry name" value="APOLIPOPROTEIN D"/>
    <property type="match status" value="1"/>
</dbReference>
<dbReference type="PANTHER" id="PTHR10612:SF34">
    <property type="entry name" value="APOLIPOPROTEIN D"/>
    <property type="match status" value="1"/>
</dbReference>
<dbReference type="PROSITE" id="PS00213">
    <property type="entry name" value="LIPOCALIN"/>
    <property type="match status" value="1"/>
</dbReference>
<dbReference type="Gene3D" id="2.40.128.20">
    <property type="match status" value="1"/>
</dbReference>
<dbReference type="InterPro" id="IPR012674">
    <property type="entry name" value="Calycin"/>
</dbReference>
<protein>
    <submittedName>
        <fullName evidence="4">Lipocalin family protein</fullName>
    </submittedName>
</protein>
<dbReference type="InterPro" id="IPR002446">
    <property type="entry name" value="Lipocalin_bac"/>
</dbReference>
<dbReference type="InterPro" id="IPR000566">
    <property type="entry name" value="Lipocln_cytosolic_FA-bd_dom"/>
</dbReference>
<proteinExistence type="inferred from homology"/>
<dbReference type="InterPro" id="IPR047202">
    <property type="entry name" value="Lipocalin_Blc-like_dom"/>
</dbReference>
<dbReference type="CDD" id="cd19438">
    <property type="entry name" value="lipocalin_Blc-like"/>
    <property type="match status" value="1"/>
</dbReference>
<dbReference type="InterPro" id="IPR022271">
    <property type="entry name" value="Lipocalin_ApoD"/>
</dbReference>
<dbReference type="EMBL" id="JADEYP010000010">
    <property type="protein sequence ID" value="MCA5004876.1"/>
    <property type="molecule type" value="Genomic_DNA"/>
</dbReference>
<evidence type="ECO:0000313" key="5">
    <source>
        <dbReference type="Proteomes" id="UP001165302"/>
    </source>
</evidence>
<organism evidence="4 5">
    <name type="scientific">Sphingobacterium bovistauri</name>
    <dbReference type="NCBI Taxonomy" id="2781959"/>
    <lineage>
        <taxon>Bacteria</taxon>
        <taxon>Pseudomonadati</taxon>
        <taxon>Bacteroidota</taxon>
        <taxon>Sphingobacteriia</taxon>
        <taxon>Sphingobacteriales</taxon>
        <taxon>Sphingobacteriaceae</taxon>
        <taxon>Sphingobacterium</taxon>
    </lineage>
</organism>
<dbReference type="Pfam" id="PF08212">
    <property type="entry name" value="Lipocalin_2"/>
    <property type="match status" value="1"/>
</dbReference>
<evidence type="ECO:0000256" key="2">
    <source>
        <dbReference type="PIRNR" id="PIRNR036893"/>
    </source>
</evidence>
<sequence length="177" mass="20272">MDKKKSLFLLTAAAAGTVIYNIWKPVKSDLPVITDFELNKYLGEWFEIARLDFFWEKGLKNVRAVYTLNDDGSIKVDNSGVRIKDNKLKQNIGKAKFQSDPNLGALQVSFFGPFYSGYNIMHIEGDYEYALVFGENLDYLWILSRSKTIPEDVKAKYLDYSAKAGYDINAIIWTLQE</sequence>
<evidence type="ECO:0000256" key="1">
    <source>
        <dbReference type="ARBA" id="ARBA00006889"/>
    </source>
</evidence>
<dbReference type="RefSeq" id="WP_225552267.1">
    <property type="nucleotide sequence ID" value="NZ_JADEYP010000010.1"/>
</dbReference>
<dbReference type="InterPro" id="IPR022272">
    <property type="entry name" value="Lipocalin_CS"/>
</dbReference>